<evidence type="ECO:0000313" key="4">
    <source>
        <dbReference type="EMBL" id="KAJ4269738.1"/>
    </source>
</evidence>
<feature type="compositionally biased region" description="Basic and acidic residues" evidence="3">
    <location>
        <begin position="86"/>
        <end position="95"/>
    </location>
</feature>
<gene>
    <name evidence="4" type="ORF">NW762_001406</name>
</gene>
<dbReference type="PANTHER" id="PTHR19918:SF5">
    <property type="entry name" value="MEIOSIS-SPECIFIC APC_C ACTIVATOR PROTEIN AMA1"/>
    <property type="match status" value="1"/>
</dbReference>
<keyword evidence="1" id="KW-0853">WD repeat</keyword>
<evidence type="ECO:0000313" key="5">
    <source>
        <dbReference type="Proteomes" id="UP001152049"/>
    </source>
</evidence>
<organism evidence="4 5">
    <name type="scientific">Fusarium torreyae</name>
    <dbReference type="NCBI Taxonomy" id="1237075"/>
    <lineage>
        <taxon>Eukaryota</taxon>
        <taxon>Fungi</taxon>
        <taxon>Dikarya</taxon>
        <taxon>Ascomycota</taxon>
        <taxon>Pezizomycotina</taxon>
        <taxon>Sordariomycetes</taxon>
        <taxon>Hypocreomycetidae</taxon>
        <taxon>Hypocreales</taxon>
        <taxon>Nectriaceae</taxon>
        <taxon>Fusarium</taxon>
    </lineage>
</organism>
<dbReference type="InterPro" id="IPR033010">
    <property type="entry name" value="Cdc20/Fizzy"/>
</dbReference>
<name>A0A9W8SEH6_9HYPO</name>
<dbReference type="Pfam" id="PF00400">
    <property type="entry name" value="WD40"/>
    <property type="match status" value="1"/>
</dbReference>
<dbReference type="AlphaFoldDB" id="A0A9W8SEH6"/>
<dbReference type="Proteomes" id="UP001152049">
    <property type="component" value="Unassembled WGS sequence"/>
</dbReference>
<feature type="compositionally biased region" description="Basic and acidic residues" evidence="3">
    <location>
        <begin position="114"/>
        <end position="144"/>
    </location>
</feature>
<reference evidence="4" key="1">
    <citation type="submission" date="2022-09" db="EMBL/GenBank/DDBJ databases">
        <title>Fusarium specimens isolated from Avocado Roots.</title>
        <authorList>
            <person name="Stajich J."/>
            <person name="Roper C."/>
            <person name="Heimlech-Rivalta G."/>
        </authorList>
    </citation>
    <scope>NUCLEOTIDE SEQUENCE</scope>
    <source>
        <strain evidence="4">CF00136</strain>
    </source>
</reference>
<dbReference type="InterPro" id="IPR015943">
    <property type="entry name" value="WD40/YVTN_repeat-like_dom_sf"/>
</dbReference>
<evidence type="ECO:0000256" key="2">
    <source>
        <dbReference type="ARBA" id="ARBA00022737"/>
    </source>
</evidence>
<evidence type="ECO:0008006" key="6">
    <source>
        <dbReference type="Google" id="ProtNLM"/>
    </source>
</evidence>
<dbReference type="SMART" id="SM00320">
    <property type="entry name" value="WD40"/>
    <property type="match status" value="2"/>
</dbReference>
<dbReference type="GO" id="GO:0005680">
    <property type="term" value="C:anaphase-promoting complex"/>
    <property type="evidence" value="ECO:0007669"/>
    <property type="project" value="TreeGrafter"/>
</dbReference>
<dbReference type="GO" id="GO:1905786">
    <property type="term" value="P:positive regulation of anaphase-promoting complex-dependent catabolic process"/>
    <property type="evidence" value="ECO:0007669"/>
    <property type="project" value="TreeGrafter"/>
</dbReference>
<protein>
    <recommendedName>
        <fullName evidence="6">Fzr protein</fullName>
    </recommendedName>
</protein>
<proteinExistence type="predicted"/>
<evidence type="ECO:0000256" key="1">
    <source>
        <dbReference type="ARBA" id="ARBA00022574"/>
    </source>
</evidence>
<keyword evidence="5" id="KW-1185">Reference proteome</keyword>
<feature type="region of interest" description="Disordered" evidence="3">
    <location>
        <begin position="110"/>
        <end position="164"/>
    </location>
</feature>
<dbReference type="Gene3D" id="2.130.10.10">
    <property type="entry name" value="YVTN repeat-like/Quinoprotein amine dehydrogenase"/>
    <property type="match status" value="2"/>
</dbReference>
<accession>A0A9W8SEH6</accession>
<dbReference type="GO" id="GO:1990757">
    <property type="term" value="F:ubiquitin ligase activator activity"/>
    <property type="evidence" value="ECO:0007669"/>
    <property type="project" value="TreeGrafter"/>
</dbReference>
<dbReference type="PANTHER" id="PTHR19918">
    <property type="entry name" value="CELL DIVISION CYCLE 20 CDC20 FIZZY -RELATED"/>
    <property type="match status" value="1"/>
</dbReference>
<dbReference type="InterPro" id="IPR036322">
    <property type="entry name" value="WD40_repeat_dom_sf"/>
</dbReference>
<comment type="caution">
    <text evidence="4">The sequence shown here is derived from an EMBL/GenBank/DDBJ whole genome shotgun (WGS) entry which is preliminary data.</text>
</comment>
<feature type="region of interest" description="Disordered" evidence="3">
    <location>
        <begin position="1"/>
        <end position="95"/>
    </location>
</feature>
<feature type="compositionally biased region" description="Basic residues" evidence="3">
    <location>
        <begin position="1"/>
        <end position="13"/>
    </location>
</feature>
<feature type="compositionally biased region" description="Basic and acidic residues" evidence="3">
    <location>
        <begin position="154"/>
        <end position="164"/>
    </location>
</feature>
<dbReference type="SUPFAM" id="SSF50978">
    <property type="entry name" value="WD40 repeat-like"/>
    <property type="match status" value="1"/>
</dbReference>
<dbReference type="EMBL" id="JAOQAZ010000002">
    <property type="protein sequence ID" value="KAJ4269738.1"/>
    <property type="molecule type" value="Genomic_DNA"/>
</dbReference>
<evidence type="ECO:0000256" key="3">
    <source>
        <dbReference type="SAM" id="MobiDB-lite"/>
    </source>
</evidence>
<dbReference type="GO" id="GO:0031145">
    <property type="term" value="P:anaphase-promoting complex-dependent catabolic process"/>
    <property type="evidence" value="ECO:0007669"/>
    <property type="project" value="TreeGrafter"/>
</dbReference>
<keyword evidence="2" id="KW-0677">Repeat</keyword>
<dbReference type="InterPro" id="IPR001680">
    <property type="entry name" value="WD40_rpt"/>
</dbReference>
<dbReference type="OrthoDB" id="10263272at2759"/>
<feature type="compositionally biased region" description="Polar residues" evidence="3">
    <location>
        <begin position="20"/>
        <end position="29"/>
    </location>
</feature>
<dbReference type="GO" id="GO:0010997">
    <property type="term" value="F:anaphase-promoting complex binding"/>
    <property type="evidence" value="ECO:0007669"/>
    <property type="project" value="InterPro"/>
</dbReference>
<sequence length="759" mass="84302">MFRRPPRRPRPTRQKCDTELQLSSPSDSGYDSGEDTFKCSPPLRPRYFPSFDGSGPSGIPMGQLLEEEERATPVAKQQGGYFKLPKTPERYPSRENAEVVSPFIYTKSSGRLPLQDKRDDSNRRKLDRYVPRRDHVSPSSERYRTTKQSQDLSTQERLKRDKSASADPFVLRRRVLDPDPRFPFRVDNDVLDRGVALGQLPQNRGGERQVSMGAMWSVGGLAPSAIAIDDGQGHLLRRGTNARVFHTPFQESLVSTSVEKEKHEGRIASALKLDQVRKILEFVHCRKIPRSRLPLPLHTDCDQTSWNGYQWANKEEWTVPMRPAKKRLLPAAPFRVLDAPNLKNDFYYSPLAYSSTAHTLVVCLGNLLYAWSEFRGAQLIHGIGHSDGSVLFQSLFDALPRFEVRHPFPITCVSWRPTCTLRPSKNPLDPGVGVLTEDLVVGDEMGNIYYYVVEWPTGWEISHGAWPGAVSLMAKISNIHCQQVCGLAWSNDGRLFATGGNDNLCCLFEADQIAGHRWSEPARPGPGYRGRIEAGSAYGGIEICVTQLLSLPQTNDEAVESYTAQMQPLPTTTGTDTVRYLGPGVEKHLWNHDAAVKAIAFCPWRRELVATGGGSNDKCIHFFHTPSGAALATISVSAQVTSLVWSTTRREIAATFGYASPEHPYRVSVFSWPECKQVAAIPWEDDLRALYAIAYPIGPKVPGGGQEGCIMVASSDKSIKFHEVWSREKGATVSATGILAGSDILEGLEGIDKEGDVIR</sequence>